<keyword evidence="2" id="KW-0472">Membrane</keyword>
<keyword evidence="1" id="KW-0378">Hydrolase</keyword>
<dbReference type="InterPro" id="IPR051262">
    <property type="entry name" value="SMP-30/CGR1_Lactonase"/>
</dbReference>
<evidence type="ECO:0000313" key="5">
    <source>
        <dbReference type="Proteomes" id="UP000192042"/>
    </source>
</evidence>
<keyword evidence="2" id="KW-0812">Transmembrane</keyword>
<keyword evidence="5" id="KW-1185">Reference proteome</keyword>
<name>A0A1W1I7M2_9BACT</name>
<dbReference type="OrthoDB" id="241638at2"/>
<evidence type="ECO:0000313" key="4">
    <source>
        <dbReference type="EMBL" id="SLM49022.1"/>
    </source>
</evidence>
<dbReference type="Proteomes" id="UP000192042">
    <property type="component" value="Chromosome I"/>
</dbReference>
<dbReference type="InterPro" id="IPR011042">
    <property type="entry name" value="6-blade_b-propeller_TolB-like"/>
</dbReference>
<dbReference type="SUPFAM" id="SSF63829">
    <property type="entry name" value="Calcium-dependent phosphotriesterase"/>
    <property type="match status" value="1"/>
</dbReference>
<dbReference type="RefSeq" id="WP_080887325.1">
    <property type="nucleotide sequence ID" value="NZ_LT828648.1"/>
</dbReference>
<feature type="domain" description="SMP-30/Gluconolactonase/LRE-like region" evidence="3">
    <location>
        <begin position="64"/>
        <end position="306"/>
    </location>
</feature>
<feature type="transmembrane region" description="Helical" evidence="2">
    <location>
        <begin position="21"/>
        <end position="42"/>
    </location>
</feature>
<dbReference type="AlphaFoldDB" id="A0A1W1I7M2"/>
<dbReference type="GO" id="GO:0016787">
    <property type="term" value="F:hydrolase activity"/>
    <property type="evidence" value="ECO:0007669"/>
    <property type="project" value="UniProtKB-KW"/>
</dbReference>
<evidence type="ECO:0000256" key="1">
    <source>
        <dbReference type="ARBA" id="ARBA00022801"/>
    </source>
</evidence>
<reference evidence="4 5" key="1">
    <citation type="submission" date="2017-03" db="EMBL/GenBank/DDBJ databases">
        <authorList>
            <person name="Afonso C.L."/>
            <person name="Miller P.J."/>
            <person name="Scott M.A."/>
            <person name="Spackman E."/>
            <person name="Goraichik I."/>
            <person name="Dimitrov K.M."/>
            <person name="Suarez D.L."/>
            <person name="Swayne D.E."/>
        </authorList>
    </citation>
    <scope>NUCLEOTIDE SEQUENCE [LARGE SCALE GENOMIC DNA]</scope>
    <source>
        <strain evidence="4">Genome sequencing of Nitrospira japonica strain NJ11</strain>
    </source>
</reference>
<dbReference type="Pfam" id="PF08450">
    <property type="entry name" value="SGL"/>
    <property type="match status" value="1"/>
</dbReference>
<dbReference type="KEGG" id="nja:NSJP_2855"/>
<dbReference type="PANTHER" id="PTHR47572">
    <property type="entry name" value="LIPOPROTEIN-RELATED"/>
    <property type="match status" value="1"/>
</dbReference>
<evidence type="ECO:0000259" key="3">
    <source>
        <dbReference type="Pfam" id="PF08450"/>
    </source>
</evidence>
<organism evidence="4 5">
    <name type="scientific">Nitrospira japonica</name>
    <dbReference type="NCBI Taxonomy" id="1325564"/>
    <lineage>
        <taxon>Bacteria</taxon>
        <taxon>Pseudomonadati</taxon>
        <taxon>Nitrospirota</taxon>
        <taxon>Nitrospiria</taxon>
        <taxon>Nitrospirales</taxon>
        <taxon>Nitrospiraceae</taxon>
        <taxon>Nitrospira</taxon>
    </lineage>
</organism>
<evidence type="ECO:0000256" key="2">
    <source>
        <dbReference type="SAM" id="Phobius"/>
    </source>
</evidence>
<dbReference type="STRING" id="1325564.NSJP_2855"/>
<dbReference type="InterPro" id="IPR013658">
    <property type="entry name" value="SGL"/>
</dbReference>
<accession>A0A1W1I7M2</accession>
<keyword evidence="2" id="KW-1133">Transmembrane helix</keyword>
<protein>
    <submittedName>
        <fullName evidence="4">SMP-30/Gluconolaconase/LRE-like region-containing protein</fullName>
    </submittedName>
</protein>
<dbReference type="Gene3D" id="2.120.10.30">
    <property type="entry name" value="TolB, C-terminal domain"/>
    <property type="match status" value="1"/>
</dbReference>
<sequence>MTFSIRPNSEGPTGRLNYRAGRLRGITAIICGLVLLVAQGALRAEDTVLAPGATLQKLAGEFEFTEGPTCDAEGSVFFTDQPNDRIMRWSADGGLSTFLQPSGRANGMYFDYKGNLIACADERNALWSIAPDRQVTVLLGEYQGKPLNGPNDVWVRADGALYFTDPFYRRRWWKHDKMPQDGQHVYFLSADRRQLVRVADDLQQPNGLIGTPDGNTLYVADIGAGKIYRYDIAPDGQLGGRKLFAEYGSDGMTLDEEGHLYLTGEGVRVLDRDGRQIEYIDVPGEAWTANVSFCGRNRRTLFITASKGLYGIKLRVGGANGAK</sequence>
<dbReference type="PANTHER" id="PTHR47572:SF4">
    <property type="entry name" value="LACTONASE DRP35"/>
    <property type="match status" value="1"/>
</dbReference>
<proteinExistence type="predicted"/>
<dbReference type="EMBL" id="LT828648">
    <property type="protein sequence ID" value="SLM49022.1"/>
    <property type="molecule type" value="Genomic_DNA"/>
</dbReference>
<gene>
    <name evidence="4" type="ORF">NSJP_2855</name>
</gene>